<keyword evidence="7" id="KW-0966">Cell projection</keyword>
<proteinExistence type="predicted"/>
<sequence>MGVFANALSFAVGHRPPAARVLSLQRFRLVAWFLSRFHHREFQQPRLALVQRIVLAPRQTVALIEADGQRVLVATSPEGTPAFFSLLPTPNNRRTAQSLKNAAEKARP</sequence>
<dbReference type="EMBL" id="CP121196">
    <property type="protein sequence ID" value="XBH16175.1"/>
    <property type="molecule type" value="Genomic_DNA"/>
</dbReference>
<evidence type="ECO:0000256" key="1">
    <source>
        <dbReference type="ARBA" id="ARBA00004236"/>
    </source>
</evidence>
<keyword evidence="3" id="KW-0812">Transmembrane</keyword>
<name>A0AAU7DGF0_9BACT</name>
<keyword evidence="4" id="KW-1133">Transmembrane helix</keyword>
<evidence type="ECO:0000256" key="4">
    <source>
        <dbReference type="ARBA" id="ARBA00022989"/>
    </source>
</evidence>
<keyword evidence="5" id="KW-0472">Membrane</keyword>
<organism evidence="7">
    <name type="scientific">Telmatobacter sp. DSM 110680</name>
    <dbReference type="NCBI Taxonomy" id="3036704"/>
    <lineage>
        <taxon>Bacteria</taxon>
        <taxon>Pseudomonadati</taxon>
        <taxon>Acidobacteriota</taxon>
        <taxon>Terriglobia</taxon>
        <taxon>Terriglobales</taxon>
        <taxon>Acidobacteriaceae</taxon>
        <taxon>Telmatobacter</taxon>
    </lineage>
</organism>
<comment type="subcellular location">
    <subcellularLocation>
        <location evidence="1">Cell membrane</location>
    </subcellularLocation>
</comment>
<dbReference type="GO" id="GO:0044781">
    <property type="term" value="P:bacterial-type flagellum organization"/>
    <property type="evidence" value="ECO:0007669"/>
    <property type="project" value="InterPro"/>
</dbReference>
<evidence type="ECO:0000256" key="6">
    <source>
        <dbReference type="SAM" id="MobiDB-lite"/>
    </source>
</evidence>
<evidence type="ECO:0000256" key="5">
    <source>
        <dbReference type="ARBA" id="ARBA00023136"/>
    </source>
</evidence>
<evidence type="ECO:0000256" key="3">
    <source>
        <dbReference type="ARBA" id="ARBA00022692"/>
    </source>
</evidence>
<evidence type="ECO:0000313" key="7">
    <source>
        <dbReference type="EMBL" id="XBH16175.1"/>
    </source>
</evidence>
<accession>A0AAU7DGF0</accession>
<gene>
    <name evidence="7" type="ORF">P8935_16550</name>
</gene>
<keyword evidence="7" id="KW-0282">Flagellum</keyword>
<feature type="compositionally biased region" description="Polar residues" evidence="6">
    <location>
        <begin position="88"/>
        <end position="100"/>
    </location>
</feature>
<evidence type="ECO:0000256" key="2">
    <source>
        <dbReference type="ARBA" id="ARBA00022475"/>
    </source>
</evidence>
<keyword evidence="2" id="KW-1003">Cell membrane</keyword>
<dbReference type="GO" id="GO:0016020">
    <property type="term" value="C:membrane"/>
    <property type="evidence" value="ECO:0007669"/>
    <property type="project" value="InterPro"/>
</dbReference>
<keyword evidence="7" id="KW-0969">Cilium</keyword>
<protein>
    <submittedName>
        <fullName evidence="7">Flagellar biosynthetic protein FliO</fullName>
    </submittedName>
</protein>
<dbReference type="InterPro" id="IPR022781">
    <property type="entry name" value="Flagellar_biosynth_FliO"/>
</dbReference>
<reference evidence="7" key="1">
    <citation type="submission" date="2023-03" db="EMBL/GenBank/DDBJ databases">
        <title>Edaphobacter sp.</title>
        <authorList>
            <person name="Huber K.J."/>
            <person name="Papendorf J."/>
            <person name="Pilke C."/>
            <person name="Bunk B."/>
            <person name="Sproeer C."/>
            <person name="Pester M."/>
        </authorList>
    </citation>
    <scope>NUCLEOTIDE SEQUENCE</scope>
    <source>
        <strain evidence="7">DSM 110680</strain>
    </source>
</reference>
<feature type="region of interest" description="Disordered" evidence="6">
    <location>
        <begin position="84"/>
        <end position="108"/>
    </location>
</feature>
<dbReference type="AlphaFoldDB" id="A0AAU7DGF0"/>
<dbReference type="Pfam" id="PF04347">
    <property type="entry name" value="FliO"/>
    <property type="match status" value="1"/>
</dbReference>
<dbReference type="RefSeq" id="WP_348261402.1">
    <property type="nucleotide sequence ID" value="NZ_CP121196.1"/>
</dbReference>